<sequence length="284" mass="33799">MNNGLRYISENRSQDLVYCFPLVNQKTPFQKNSYLLLIFQSRLGEQLINNKVFFYSKSTWCNRLSIRNYIYDIKDLRSEFNAIRIFIQRENPINLKSFIFFWLYFISCDNFNIHLSTKIQGSKFVNNKRLQTNIKQVQYYRLYSLFHLLFQLLLQAIFFPFIQKMDLKKQDYQPSKYSIYSIILNCIFSFISILYFIDIWWNLLICGISIMLFELLIIHSAKMILEELNLNLNEKDYIIAVPIIFCLSIVLFLALILLIIIVALLFCKSNNSEGQDDDEDDGES</sequence>
<accession>A0A8S1U2C4</accession>
<feature type="transmembrane region" description="Helical" evidence="1">
    <location>
        <begin position="177"/>
        <end position="197"/>
    </location>
</feature>
<keyword evidence="1" id="KW-1133">Transmembrane helix</keyword>
<feature type="transmembrane region" description="Helical" evidence="1">
    <location>
        <begin position="142"/>
        <end position="162"/>
    </location>
</feature>
<keyword evidence="1" id="KW-0472">Membrane</keyword>
<evidence type="ECO:0000313" key="3">
    <source>
        <dbReference type="Proteomes" id="UP000689195"/>
    </source>
</evidence>
<keyword evidence="1" id="KW-0812">Transmembrane</keyword>
<comment type="caution">
    <text evidence="2">The sequence shown here is derived from an EMBL/GenBank/DDBJ whole genome shotgun (WGS) entry which is preliminary data.</text>
</comment>
<feature type="transmembrane region" description="Helical" evidence="1">
    <location>
        <begin position="204"/>
        <end position="225"/>
    </location>
</feature>
<keyword evidence="3" id="KW-1185">Reference proteome</keyword>
<evidence type="ECO:0000256" key="1">
    <source>
        <dbReference type="SAM" id="Phobius"/>
    </source>
</evidence>
<evidence type="ECO:0000313" key="2">
    <source>
        <dbReference type="EMBL" id="CAD8157747.1"/>
    </source>
</evidence>
<organism evidence="2 3">
    <name type="scientific">Paramecium pentaurelia</name>
    <dbReference type="NCBI Taxonomy" id="43138"/>
    <lineage>
        <taxon>Eukaryota</taxon>
        <taxon>Sar</taxon>
        <taxon>Alveolata</taxon>
        <taxon>Ciliophora</taxon>
        <taxon>Intramacronucleata</taxon>
        <taxon>Oligohymenophorea</taxon>
        <taxon>Peniculida</taxon>
        <taxon>Parameciidae</taxon>
        <taxon>Paramecium</taxon>
    </lineage>
</organism>
<dbReference type="OrthoDB" id="313140at2759"/>
<reference evidence="2" key="1">
    <citation type="submission" date="2021-01" db="EMBL/GenBank/DDBJ databases">
        <authorList>
            <consortium name="Genoscope - CEA"/>
            <person name="William W."/>
        </authorList>
    </citation>
    <scope>NUCLEOTIDE SEQUENCE</scope>
</reference>
<protein>
    <recommendedName>
        <fullName evidence="4">Transmembrane protein</fullName>
    </recommendedName>
</protein>
<evidence type="ECO:0008006" key="4">
    <source>
        <dbReference type="Google" id="ProtNLM"/>
    </source>
</evidence>
<feature type="transmembrane region" description="Helical" evidence="1">
    <location>
        <begin position="237"/>
        <end position="266"/>
    </location>
</feature>
<dbReference type="Proteomes" id="UP000689195">
    <property type="component" value="Unassembled WGS sequence"/>
</dbReference>
<dbReference type="EMBL" id="CAJJDO010000030">
    <property type="protein sequence ID" value="CAD8157747.1"/>
    <property type="molecule type" value="Genomic_DNA"/>
</dbReference>
<gene>
    <name evidence="2" type="ORF">PPENT_87.1.T0300325</name>
</gene>
<proteinExistence type="predicted"/>
<dbReference type="AlphaFoldDB" id="A0A8S1U2C4"/>
<name>A0A8S1U2C4_9CILI</name>